<comment type="caution">
    <text evidence="1">The sequence shown here is derived from an EMBL/GenBank/DDBJ whole genome shotgun (WGS) entry which is preliminary data.</text>
</comment>
<accession>A0A8J3K972</accession>
<proteinExistence type="predicted"/>
<dbReference type="AlphaFoldDB" id="A0A8J3K972"/>
<dbReference type="Proteomes" id="UP000659904">
    <property type="component" value="Unassembled WGS sequence"/>
</dbReference>
<evidence type="ECO:0000313" key="2">
    <source>
        <dbReference type="Proteomes" id="UP000659904"/>
    </source>
</evidence>
<name>A0A8J3K972_9ACTN</name>
<gene>
    <name evidence="1" type="ORF">Cci01nite_38710</name>
</gene>
<organism evidence="1 2">
    <name type="scientific">Catellatospora citrea</name>
    <dbReference type="NCBI Taxonomy" id="53366"/>
    <lineage>
        <taxon>Bacteria</taxon>
        <taxon>Bacillati</taxon>
        <taxon>Actinomycetota</taxon>
        <taxon>Actinomycetes</taxon>
        <taxon>Micromonosporales</taxon>
        <taxon>Micromonosporaceae</taxon>
        <taxon>Catellatospora</taxon>
    </lineage>
</organism>
<evidence type="ECO:0000313" key="1">
    <source>
        <dbReference type="EMBL" id="GIF98777.1"/>
    </source>
</evidence>
<sequence length="99" mass="10869">MTYHDLANTTQQCDGQVEYLYAAAVVGRPDHLLALPLLASCGPIGERRRPSATCILEEVACPTPYLPGRPMHLTPWTGLSTCFADRPTRFPWTAEPSQA</sequence>
<protein>
    <submittedName>
        <fullName evidence="1">Uncharacterized protein</fullName>
    </submittedName>
</protein>
<reference evidence="1 2" key="1">
    <citation type="submission" date="2021-01" db="EMBL/GenBank/DDBJ databases">
        <title>Whole genome shotgun sequence of Catellatospora citrea NBRC 14495.</title>
        <authorList>
            <person name="Komaki H."/>
            <person name="Tamura T."/>
        </authorList>
    </citation>
    <scope>NUCLEOTIDE SEQUENCE [LARGE SCALE GENOMIC DNA]</scope>
    <source>
        <strain evidence="1 2">NBRC 14495</strain>
    </source>
</reference>
<dbReference type="EMBL" id="BONH01000017">
    <property type="protein sequence ID" value="GIF98777.1"/>
    <property type="molecule type" value="Genomic_DNA"/>
</dbReference>
<keyword evidence="2" id="KW-1185">Reference proteome</keyword>